<keyword evidence="2" id="KW-1185">Reference proteome</keyword>
<dbReference type="RefSeq" id="WP_188621532.1">
    <property type="nucleotide sequence ID" value="NZ_BMJE01000006.1"/>
</dbReference>
<dbReference type="EMBL" id="BMJE01000006">
    <property type="protein sequence ID" value="GGB83048.1"/>
    <property type="molecule type" value="Genomic_DNA"/>
</dbReference>
<evidence type="ECO:0008006" key="3">
    <source>
        <dbReference type="Google" id="ProtNLM"/>
    </source>
</evidence>
<evidence type="ECO:0000313" key="2">
    <source>
        <dbReference type="Proteomes" id="UP000615760"/>
    </source>
</evidence>
<gene>
    <name evidence="1" type="ORF">GCM10007424_23840</name>
</gene>
<dbReference type="Proteomes" id="UP000615760">
    <property type="component" value="Unassembled WGS sequence"/>
</dbReference>
<comment type="caution">
    <text evidence="1">The sequence shown here is derived from an EMBL/GenBank/DDBJ whole genome shotgun (WGS) entry which is preliminary data.</text>
</comment>
<accession>A0ABQ1K3H5</accession>
<sequence>MDKLSQLKKQLQQIVGANPNLPIRGVVTAVNGQSCSVKLAGGLVITGVRLKATIGNGADYMLITPAINTNVLLLSGNGTLDDLSVIKADSVQKAEFSISGLIVLLDGDDGKVQIQNNEASLKDIFSDLTELLRAFKVYTPMGPSGTALPDTATAIDEFETKFNNLLK</sequence>
<evidence type="ECO:0000313" key="1">
    <source>
        <dbReference type="EMBL" id="GGB83048.1"/>
    </source>
</evidence>
<proteinExistence type="predicted"/>
<organism evidence="1 2">
    <name type="scientific">Flavobacterium suaedae</name>
    <dbReference type="NCBI Taxonomy" id="1767027"/>
    <lineage>
        <taxon>Bacteria</taxon>
        <taxon>Pseudomonadati</taxon>
        <taxon>Bacteroidota</taxon>
        <taxon>Flavobacteriia</taxon>
        <taxon>Flavobacteriales</taxon>
        <taxon>Flavobacteriaceae</taxon>
        <taxon>Flavobacterium</taxon>
    </lineage>
</organism>
<name>A0ABQ1K3H5_9FLAO</name>
<reference evidence="2" key="1">
    <citation type="journal article" date="2019" name="Int. J. Syst. Evol. Microbiol.">
        <title>The Global Catalogue of Microorganisms (GCM) 10K type strain sequencing project: providing services to taxonomists for standard genome sequencing and annotation.</title>
        <authorList>
            <consortium name="The Broad Institute Genomics Platform"/>
            <consortium name="The Broad Institute Genome Sequencing Center for Infectious Disease"/>
            <person name="Wu L."/>
            <person name="Ma J."/>
        </authorList>
    </citation>
    <scope>NUCLEOTIDE SEQUENCE [LARGE SCALE GENOMIC DNA]</scope>
    <source>
        <strain evidence="2">CGMCC 1.15461</strain>
    </source>
</reference>
<protein>
    <recommendedName>
        <fullName evidence="3">SCP2 domain-containing protein</fullName>
    </recommendedName>
</protein>